<keyword evidence="2" id="KW-1185">Reference proteome</keyword>
<evidence type="ECO:0000313" key="1">
    <source>
        <dbReference type="EMBL" id="KAK9695868.1"/>
    </source>
</evidence>
<evidence type="ECO:0000313" key="2">
    <source>
        <dbReference type="Proteomes" id="UP001479436"/>
    </source>
</evidence>
<sequence>MLFLSLILVALGGLLLWYKQKEPKEFRRLSSTPDLYAAFLLLTGTDLVKVLDKCYLKSMPKEGIAKTCIKGRSGVMISNAELFKSVLANTKTFPKEAISTNPNALITKLLGNNIVFCNGKVS</sequence>
<accession>A0ABR2VSC9</accession>
<comment type="caution">
    <text evidence="1">The sequence shown here is derived from an EMBL/GenBank/DDBJ whole genome shotgun (WGS) entry which is preliminary data.</text>
</comment>
<dbReference type="Proteomes" id="UP001479436">
    <property type="component" value="Unassembled WGS sequence"/>
</dbReference>
<reference evidence="1 2" key="1">
    <citation type="submission" date="2023-04" db="EMBL/GenBank/DDBJ databases">
        <title>Genome of Basidiobolus ranarum AG-B5.</title>
        <authorList>
            <person name="Stajich J.E."/>
            <person name="Carter-House D."/>
            <person name="Gryganskyi A."/>
        </authorList>
    </citation>
    <scope>NUCLEOTIDE SEQUENCE [LARGE SCALE GENOMIC DNA]</scope>
    <source>
        <strain evidence="1 2">AG-B5</strain>
    </source>
</reference>
<protein>
    <submittedName>
        <fullName evidence="1">Uncharacterized protein</fullName>
    </submittedName>
</protein>
<name>A0ABR2VSC9_9FUNG</name>
<proteinExistence type="predicted"/>
<organism evidence="1 2">
    <name type="scientific">Basidiobolus ranarum</name>
    <dbReference type="NCBI Taxonomy" id="34480"/>
    <lineage>
        <taxon>Eukaryota</taxon>
        <taxon>Fungi</taxon>
        <taxon>Fungi incertae sedis</taxon>
        <taxon>Zoopagomycota</taxon>
        <taxon>Entomophthoromycotina</taxon>
        <taxon>Basidiobolomycetes</taxon>
        <taxon>Basidiobolales</taxon>
        <taxon>Basidiobolaceae</taxon>
        <taxon>Basidiobolus</taxon>
    </lineage>
</organism>
<gene>
    <name evidence="1" type="ORF">K7432_012764</name>
</gene>
<dbReference type="EMBL" id="JASJQH010008029">
    <property type="protein sequence ID" value="KAK9695868.1"/>
    <property type="molecule type" value="Genomic_DNA"/>
</dbReference>